<dbReference type="EMBL" id="FOTW01000025">
    <property type="protein sequence ID" value="SFM61630.1"/>
    <property type="molecule type" value="Genomic_DNA"/>
</dbReference>
<keyword evidence="2" id="KW-1185">Reference proteome</keyword>
<dbReference type="AlphaFoldDB" id="A0A1I4SBD8"/>
<dbReference type="STRING" id="758825.SAMN02982985_04719"/>
<reference evidence="1 2" key="1">
    <citation type="submission" date="2016-10" db="EMBL/GenBank/DDBJ databases">
        <authorList>
            <person name="de Groot N.N."/>
        </authorList>
    </citation>
    <scope>NUCLEOTIDE SEQUENCE [LARGE SCALE GENOMIC DNA]</scope>
    <source>
        <strain evidence="1 2">ATCC 43154</strain>
    </source>
</reference>
<dbReference type="InterPro" id="IPR018673">
    <property type="entry name" value="DUF2141"/>
</dbReference>
<evidence type="ECO:0000313" key="1">
    <source>
        <dbReference type="EMBL" id="SFM61630.1"/>
    </source>
</evidence>
<proteinExistence type="predicted"/>
<organism evidence="1 2">
    <name type="scientific">Rugamonas rubra</name>
    <dbReference type="NCBI Taxonomy" id="758825"/>
    <lineage>
        <taxon>Bacteria</taxon>
        <taxon>Pseudomonadati</taxon>
        <taxon>Pseudomonadota</taxon>
        <taxon>Betaproteobacteria</taxon>
        <taxon>Burkholderiales</taxon>
        <taxon>Oxalobacteraceae</taxon>
        <taxon>Telluria group</taxon>
        <taxon>Rugamonas</taxon>
    </lineage>
</organism>
<protein>
    <submittedName>
        <fullName evidence="1">Uncharacterized conserved protein, DUF2141 family</fullName>
    </submittedName>
</protein>
<evidence type="ECO:0000313" key="2">
    <source>
        <dbReference type="Proteomes" id="UP000199470"/>
    </source>
</evidence>
<dbReference type="Pfam" id="PF09912">
    <property type="entry name" value="DUF2141"/>
    <property type="match status" value="1"/>
</dbReference>
<dbReference type="RefSeq" id="WP_174900654.1">
    <property type="nucleotide sequence ID" value="NZ_FOTW01000025.1"/>
</dbReference>
<sequence length="165" mass="17723">MTEYVEQSGRRRLKVVFILVALVVLASTLAAIFGHRAFAPVPFPRAGGQAKLTVEVSGAANAKGQVMAAVCDEASFLKVCPYMLTQKGAAKLTFHFEKIKPGRYAVMLFHDENGNGAFDKSANGMPLEGYGFSRNAKGHFGPPSFEEAAIDIKPGVDPISIELAY</sequence>
<gene>
    <name evidence="1" type="ORF">SAMN02982985_04719</name>
</gene>
<dbReference type="Proteomes" id="UP000199470">
    <property type="component" value="Unassembled WGS sequence"/>
</dbReference>
<name>A0A1I4SBD8_9BURK</name>
<accession>A0A1I4SBD8</accession>